<reference evidence="2" key="1">
    <citation type="submission" date="2024-02" db="UniProtKB">
        <authorList>
            <consortium name="WormBaseParasite"/>
        </authorList>
    </citation>
    <scope>IDENTIFICATION</scope>
</reference>
<name>A0AAF5DLU5_STRER</name>
<dbReference type="Proteomes" id="UP000035681">
    <property type="component" value="Unplaced"/>
</dbReference>
<organism evidence="1 2">
    <name type="scientific">Strongyloides stercoralis</name>
    <name type="common">Threadworm</name>
    <dbReference type="NCBI Taxonomy" id="6248"/>
    <lineage>
        <taxon>Eukaryota</taxon>
        <taxon>Metazoa</taxon>
        <taxon>Ecdysozoa</taxon>
        <taxon>Nematoda</taxon>
        <taxon>Chromadorea</taxon>
        <taxon>Rhabditida</taxon>
        <taxon>Tylenchina</taxon>
        <taxon>Panagrolaimomorpha</taxon>
        <taxon>Strongyloidoidea</taxon>
        <taxon>Strongyloididae</taxon>
        <taxon>Strongyloides</taxon>
    </lineage>
</organism>
<protein>
    <submittedName>
        <fullName evidence="2">RNase H type-1 domain-containing protein</fullName>
    </submittedName>
</protein>
<dbReference type="PANTHER" id="PTHR35617:SF3">
    <property type="entry name" value="CORE-BINDING (CB) DOMAIN-CONTAINING PROTEIN"/>
    <property type="match status" value="1"/>
</dbReference>
<dbReference type="PANTHER" id="PTHR35617">
    <property type="entry name" value="PHAGE_INTEGRASE DOMAIN-CONTAINING PROTEIN"/>
    <property type="match status" value="1"/>
</dbReference>
<proteinExistence type="predicted"/>
<sequence length="426" mass="48912">SFHVQDETLEIKTDASSSGYEAFYVNSGKSISGLFEREVISKHINVKELLCIYYALLEFTKEVSDININIYIYNIVALSTINNLGEMNTEADKLSKIIPRDHFRKITLSQAGRNVLRTILISNNITINIDLMATFCNKVCDKYFFLARNSPFRCLLLSTFLLIPRILGKQERDKFPMILLAPICPNQHWHPLIICKAQKPIGIIKGNNILTHLEGTNWNLSTILNNNNSHFLNENHKTGTLAVIKSAIITIWSLIKRVLSEKNKLLIKRSIKEAEKLNYTTPCITTFDVDPVLNYINNFPIREFDSLKEITEKFLFLLLLTTSQRVSEIANLDITYMTILPDEIFFIIPTRCKNSTKTSPLHKKHEIDIQSANEIRKASSSKAYYRGVNVCDVVNNINWAHSNTFFKHYLKEIKKDSYSKNVLSLK</sequence>
<evidence type="ECO:0000313" key="2">
    <source>
        <dbReference type="WBParaSite" id="TCONS_00013998.p1"/>
    </source>
</evidence>
<dbReference type="WBParaSite" id="TCONS_00013998.p1">
    <property type="protein sequence ID" value="TCONS_00013998.p1"/>
    <property type="gene ID" value="XLOC_009139"/>
</dbReference>
<keyword evidence="1" id="KW-1185">Reference proteome</keyword>
<evidence type="ECO:0000313" key="1">
    <source>
        <dbReference type="Proteomes" id="UP000035681"/>
    </source>
</evidence>
<accession>A0AAF5DLU5</accession>
<dbReference type="AlphaFoldDB" id="A0AAF5DLU5"/>